<dbReference type="GO" id="GO:0005829">
    <property type="term" value="C:cytosol"/>
    <property type="evidence" value="ECO:0007669"/>
    <property type="project" value="TreeGrafter"/>
</dbReference>
<feature type="domain" description="USP" evidence="9">
    <location>
        <begin position="362"/>
        <end position="698"/>
    </location>
</feature>
<dbReference type="InterPro" id="IPR050164">
    <property type="entry name" value="Peptidase_C19"/>
</dbReference>
<keyword evidence="6" id="KW-0378">Hydrolase</keyword>
<dbReference type="KEGG" id="kla:KLLA0_D08459g"/>
<dbReference type="Gene3D" id="3.90.70.10">
    <property type="entry name" value="Cysteine proteinases"/>
    <property type="match status" value="1"/>
</dbReference>
<keyword evidence="7" id="KW-0788">Thiol protease</keyword>
<dbReference type="GO" id="GO:0004843">
    <property type="term" value="F:cysteine-type deubiquitinase activity"/>
    <property type="evidence" value="ECO:0007669"/>
    <property type="project" value="UniProtKB-EC"/>
</dbReference>
<feature type="compositionally biased region" description="Polar residues" evidence="8">
    <location>
        <begin position="704"/>
        <end position="714"/>
    </location>
</feature>
<evidence type="ECO:0000256" key="2">
    <source>
        <dbReference type="ARBA" id="ARBA00009085"/>
    </source>
</evidence>
<dbReference type="Proteomes" id="UP000000598">
    <property type="component" value="Chromosome D"/>
</dbReference>
<name>Q6CRK0_KLULA</name>
<evidence type="ECO:0000313" key="10">
    <source>
        <dbReference type="EMBL" id="CAH00535.1"/>
    </source>
</evidence>
<dbReference type="GO" id="GO:0006508">
    <property type="term" value="P:proteolysis"/>
    <property type="evidence" value="ECO:0007669"/>
    <property type="project" value="UniProtKB-KW"/>
</dbReference>
<dbReference type="STRING" id="284590.Q6CRK0"/>
<keyword evidence="11" id="KW-1185">Reference proteome</keyword>
<dbReference type="HOGENOM" id="CLU_016013_1_1_1"/>
<feature type="compositionally biased region" description="Basic and acidic residues" evidence="8">
    <location>
        <begin position="49"/>
        <end position="63"/>
    </location>
</feature>
<dbReference type="MEROPS" id="C19.088"/>
<sequence>MTDSVKPLVDRIVSQPLEFKKAVQEDSYNVGGEGSSYIMISSSTQKQQQEAKEGDEHQLEHGHHQGIAATATASRKEKVVKPSSFAEALKMYTTKKSAANAAESKPNRSSQLPITASHVTPSGKLSIGLSNELLLSDDDYHGSSTEDEEHPIVSLLENKVTPDSNEMSGSGSSSASSSSAATSAPVSSSDDDDEDEDEDEVFHEANEFVQPSLALAAPAEQPGNVDEDEDSDDSSFHASSASAEDEDDENDEDVSAEEKEELKLEATEHAAASSCQFKGVSSSSTAAASESKPEEEENGEEEEEDEELKHKSPQPLSPTPPTTLQDKSSFYQFNESINDHGSNKPQRIVKNWGSKLTQLKPRGLLNHGVTCYTNAAVQAMVHIPAIQHYLFQLLRGNFKDTVKSNCVSMLLAETTMRMWSSDSTKNTYINPDKLINALEDINCMMSAWNQEDSHEYFMSLMSRLQEDSVPKGHKMTESIIYDVFGGLLQQSVKCSNCGEISTTEQPIYDLSLHLKGRKTTDQDQNSVGQDNSIDNSVDQQQSSKRRFSIEKSIRDFFNPELIKRVDNKEGYTCEKCKKVTNALKSNKIIRAPETLVVHLKKFRFNGTSSSKMKQAVSYPMFLDLTEYCHESISSLPVRYQLISVVVHEGRSLSSGHYIAHCKQPDGSWATYDDEYINKISEKQLLKEPNAYFLVYTRLTPKSVPLSSQSSNKSTDLGIPQLQRPPSSHSSSQNNSKRKNKKKNKKRRISP</sequence>
<proteinExistence type="inferred from homology"/>
<evidence type="ECO:0000256" key="7">
    <source>
        <dbReference type="ARBA" id="ARBA00022807"/>
    </source>
</evidence>
<dbReference type="InterPro" id="IPR018200">
    <property type="entry name" value="USP_CS"/>
</dbReference>
<dbReference type="PANTHER" id="PTHR24006:SF758">
    <property type="entry name" value="UBIQUITIN CARBOXYL-TERMINAL HYDROLASE 36"/>
    <property type="match status" value="1"/>
</dbReference>
<accession>Q6CRK0</accession>
<evidence type="ECO:0000259" key="9">
    <source>
        <dbReference type="PROSITE" id="PS50235"/>
    </source>
</evidence>
<organism evidence="10 11">
    <name type="scientific">Kluyveromyces lactis (strain ATCC 8585 / CBS 2359 / DSM 70799 / NBRC 1267 / NRRL Y-1140 / WM37)</name>
    <name type="common">Yeast</name>
    <name type="synonym">Candida sphaerica</name>
    <dbReference type="NCBI Taxonomy" id="284590"/>
    <lineage>
        <taxon>Eukaryota</taxon>
        <taxon>Fungi</taxon>
        <taxon>Dikarya</taxon>
        <taxon>Ascomycota</taxon>
        <taxon>Saccharomycotina</taxon>
        <taxon>Saccharomycetes</taxon>
        <taxon>Saccharomycetales</taxon>
        <taxon>Saccharomycetaceae</taxon>
        <taxon>Kluyveromyces</taxon>
    </lineage>
</organism>
<keyword evidence="4" id="KW-0645">Protease</keyword>
<dbReference type="FunFam" id="3.90.70.10:FF:000146">
    <property type="entry name" value="Ubiquitin-specific protease"/>
    <property type="match status" value="1"/>
</dbReference>
<dbReference type="AlphaFoldDB" id="Q6CRK0"/>
<feature type="compositionally biased region" description="Polar residues" evidence="8">
    <location>
        <begin position="107"/>
        <end position="120"/>
    </location>
</feature>
<dbReference type="GO" id="GO:0005634">
    <property type="term" value="C:nucleus"/>
    <property type="evidence" value="ECO:0007669"/>
    <property type="project" value="TreeGrafter"/>
</dbReference>
<dbReference type="PANTHER" id="PTHR24006">
    <property type="entry name" value="UBIQUITIN CARBOXYL-TERMINAL HYDROLASE"/>
    <property type="match status" value="1"/>
</dbReference>
<comment type="catalytic activity">
    <reaction evidence="1">
        <text>Thiol-dependent hydrolysis of ester, thioester, amide, peptide and isopeptide bonds formed by the C-terminal Gly of ubiquitin (a 76-residue protein attached to proteins as an intracellular targeting signal).</text>
        <dbReference type="EC" id="3.4.19.12"/>
    </reaction>
</comment>
<dbReference type="PROSITE" id="PS00973">
    <property type="entry name" value="USP_2"/>
    <property type="match status" value="1"/>
</dbReference>
<gene>
    <name evidence="10" type="ORF">KLLA0_D08459g</name>
</gene>
<dbReference type="OMA" id="TEYCHES"/>
<keyword evidence="5" id="KW-0833">Ubl conjugation pathway</keyword>
<dbReference type="SUPFAM" id="SSF54001">
    <property type="entry name" value="Cysteine proteinases"/>
    <property type="match status" value="1"/>
</dbReference>
<dbReference type="InterPro" id="IPR001394">
    <property type="entry name" value="Peptidase_C19_UCH"/>
</dbReference>
<dbReference type="Pfam" id="PF00443">
    <property type="entry name" value="UCH"/>
    <property type="match status" value="1"/>
</dbReference>
<dbReference type="FunCoup" id="Q6CRK0">
    <property type="interactions" value="181"/>
</dbReference>
<dbReference type="PROSITE" id="PS50235">
    <property type="entry name" value="USP_3"/>
    <property type="match status" value="1"/>
</dbReference>
<evidence type="ECO:0000313" key="11">
    <source>
        <dbReference type="Proteomes" id="UP000000598"/>
    </source>
</evidence>
<protein>
    <recommendedName>
        <fullName evidence="3">ubiquitinyl hydrolase 1</fullName>
        <ecNumber evidence="3">3.4.19.12</ecNumber>
    </recommendedName>
</protein>
<dbReference type="InterPro" id="IPR038765">
    <property type="entry name" value="Papain-like_cys_pep_sf"/>
</dbReference>
<dbReference type="PaxDb" id="284590-Q6CRK0"/>
<reference evidence="10 11" key="1">
    <citation type="journal article" date="2004" name="Nature">
        <title>Genome evolution in yeasts.</title>
        <authorList>
            <consortium name="Genolevures"/>
            <person name="Dujon B."/>
            <person name="Sherman D."/>
            <person name="Fischer G."/>
            <person name="Durrens P."/>
            <person name="Casaregola S."/>
            <person name="Lafontaine I."/>
            <person name="de Montigny J."/>
            <person name="Marck C."/>
            <person name="Neuveglise C."/>
            <person name="Talla E."/>
            <person name="Goffard N."/>
            <person name="Frangeul L."/>
            <person name="Aigle M."/>
            <person name="Anthouard V."/>
            <person name="Babour A."/>
            <person name="Barbe V."/>
            <person name="Barnay S."/>
            <person name="Blanchin S."/>
            <person name="Beckerich J.M."/>
            <person name="Beyne E."/>
            <person name="Bleykasten C."/>
            <person name="Boisrame A."/>
            <person name="Boyer J."/>
            <person name="Cattolico L."/>
            <person name="Confanioleri F."/>
            <person name="de Daruvar A."/>
            <person name="Despons L."/>
            <person name="Fabre E."/>
            <person name="Fairhead C."/>
            <person name="Ferry-Dumazet H."/>
            <person name="Groppi A."/>
            <person name="Hantraye F."/>
            <person name="Hennequin C."/>
            <person name="Jauniaux N."/>
            <person name="Joyet P."/>
            <person name="Kachouri R."/>
            <person name="Kerrest A."/>
            <person name="Koszul R."/>
            <person name="Lemaire M."/>
            <person name="Lesur I."/>
            <person name="Ma L."/>
            <person name="Muller H."/>
            <person name="Nicaud J.M."/>
            <person name="Nikolski M."/>
            <person name="Oztas S."/>
            <person name="Ozier-Kalogeropoulos O."/>
            <person name="Pellenz S."/>
            <person name="Potier S."/>
            <person name="Richard G.F."/>
            <person name="Straub M.L."/>
            <person name="Suleau A."/>
            <person name="Swennene D."/>
            <person name="Tekaia F."/>
            <person name="Wesolowski-Louvel M."/>
            <person name="Westhof E."/>
            <person name="Wirth B."/>
            <person name="Zeniou-Meyer M."/>
            <person name="Zivanovic I."/>
            <person name="Bolotin-Fukuhara M."/>
            <person name="Thierry A."/>
            <person name="Bouchier C."/>
            <person name="Caudron B."/>
            <person name="Scarpelli C."/>
            <person name="Gaillardin C."/>
            <person name="Weissenbach J."/>
            <person name="Wincker P."/>
            <person name="Souciet J.L."/>
        </authorList>
    </citation>
    <scope>NUCLEOTIDE SEQUENCE [LARGE SCALE GENOMIC DNA]</scope>
    <source>
        <strain evidence="11">ATCC 8585 / CBS 2359 / DSM 70799 / NBRC 1267 / NRRL Y-1140 / WM37</strain>
    </source>
</reference>
<dbReference type="InParanoid" id="Q6CRK0"/>
<evidence type="ECO:0000256" key="1">
    <source>
        <dbReference type="ARBA" id="ARBA00000707"/>
    </source>
</evidence>
<evidence type="ECO:0000256" key="6">
    <source>
        <dbReference type="ARBA" id="ARBA00022801"/>
    </source>
</evidence>
<feature type="compositionally biased region" description="Acidic residues" evidence="8">
    <location>
        <begin position="189"/>
        <end position="201"/>
    </location>
</feature>
<feature type="compositionally biased region" description="Acidic residues" evidence="8">
    <location>
        <begin position="243"/>
        <end position="255"/>
    </location>
</feature>
<feature type="region of interest" description="Disordered" evidence="8">
    <location>
        <begin position="95"/>
        <end position="123"/>
    </location>
</feature>
<dbReference type="GO" id="GO:0016579">
    <property type="term" value="P:protein deubiquitination"/>
    <property type="evidence" value="ECO:0007669"/>
    <property type="project" value="InterPro"/>
</dbReference>
<feature type="region of interest" description="Disordered" evidence="8">
    <location>
        <begin position="41"/>
        <end position="80"/>
    </location>
</feature>
<dbReference type="InterPro" id="IPR028889">
    <property type="entry name" value="USP"/>
</dbReference>
<feature type="compositionally biased region" description="Low complexity" evidence="8">
    <location>
        <begin position="163"/>
        <end position="188"/>
    </location>
</feature>
<feature type="compositionally biased region" description="Low complexity" evidence="8">
    <location>
        <begin position="281"/>
        <end position="290"/>
    </location>
</feature>
<feature type="region of interest" description="Disordered" evidence="8">
    <location>
        <begin position="519"/>
        <end position="545"/>
    </location>
</feature>
<feature type="compositionally biased region" description="Basic and acidic residues" evidence="8">
    <location>
        <begin position="256"/>
        <end position="268"/>
    </location>
</feature>
<feature type="compositionally biased region" description="Polar residues" evidence="8">
    <location>
        <begin position="522"/>
        <end position="542"/>
    </location>
</feature>
<dbReference type="eggNOG" id="KOG1870">
    <property type="taxonomic scope" value="Eukaryota"/>
</dbReference>
<feature type="compositionally biased region" description="Acidic residues" evidence="8">
    <location>
        <begin position="293"/>
        <end position="306"/>
    </location>
</feature>
<dbReference type="EMBL" id="CR382124">
    <property type="protein sequence ID" value="CAH00535.1"/>
    <property type="molecule type" value="Genomic_DNA"/>
</dbReference>
<evidence type="ECO:0000256" key="8">
    <source>
        <dbReference type="SAM" id="MobiDB-lite"/>
    </source>
</evidence>
<evidence type="ECO:0000256" key="3">
    <source>
        <dbReference type="ARBA" id="ARBA00012759"/>
    </source>
</evidence>
<dbReference type="EC" id="3.4.19.12" evidence="3"/>
<feature type="region of interest" description="Disordered" evidence="8">
    <location>
        <begin position="703"/>
        <end position="750"/>
    </location>
</feature>
<feature type="region of interest" description="Disordered" evidence="8">
    <location>
        <begin position="135"/>
        <end position="326"/>
    </location>
</feature>
<evidence type="ECO:0000256" key="5">
    <source>
        <dbReference type="ARBA" id="ARBA00022786"/>
    </source>
</evidence>
<evidence type="ECO:0000256" key="4">
    <source>
        <dbReference type="ARBA" id="ARBA00022670"/>
    </source>
</evidence>
<comment type="similarity">
    <text evidence="2">Belongs to the peptidase C19 family.</text>
</comment>
<feature type="compositionally biased region" description="Basic residues" evidence="8">
    <location>
        <begin position="735"/>
        <end position="750"/>
    </location>
</feature>
<feature type="compositionally biased region" description="Low complexity" evidence="8">
    <location>
        <begin position="719"/>
        <end position="734"/>
    </location>
</feature>